<evidence type="ECO:0000256" key="2">
    <source>
        <dbReference type="ARBA" id="ARBA00022630"/>
    </source>
</evidence>
<dbReference type="OrthoDB" id="2690153at2759"/>
<comment type="cofactor">
    <cofactor evidence="1">
        <name>FAD</name>
        <dbReference type="ChEBI" id="CHEBI:57692"/>
    </cofactor>
</comment>
<dbReference type="EMBL" id="GG745360">
    <property type="protein sequence ID" value="KNE69255.1"/>
    <property type="molecule type" value="Genomic_DNA"/>
</dbReference>
<evidence type="ECO:0000256" key="1">
    <source>
        <dbReference type="ARBA" id="ARBA00001974"/>
    </source>
</evidence>
<organism evidence="6 7">
    <name type="scientific">Allomyces macrogynus (strain ATCC 38327)</name>
    <name type="common">Allomyces javanicus var. macrogynus</name>
    <dbReference type="NCBI Taxonomy" id="578462"/>
    <lineage>
        <taxon>Eukaryota</taxon>
        <taxon>Fungi</taxon>
        <taxon>Fungi incertae sedis</taxon>
        <taxon>Blastocladiomycota</taxon>
        <taxon>Blastocladiomycetes</taxon>
        <taxon>Blastocladiales</taxon>
        <taxon>Blastocladiaceae</taxon>
        <taxon>Allomyces</taxon>
    </lineage>
</organism>
<dbReference type="GO" id="GO:0016709">
    <property type="term" value="F:oxidoreductase activity, acting on paired donors, with incorporation or reduction of molecular oxygen, NAD(P)H as one donor, and incorporation of one atom of oxygen"/>
    <property type="evidence" value="ECO:0007669"/>
    <property type="project" value="UniProtKB-ARBA"/>
</dbReference>
<dbReference type="STRING" id="578462.A0A0L0T3I8"/>
<keyword evidence="4" id="KW-0560">Oxidoreductase</keyword>
<feature type="domain" description="FAD-binding" evidence="5">
    <location>
        <begin position="12"/>
        <end position="240"/>
    </location>
</feature>
<keyword evidence="3" id="KW-0274">FAD</keyword>
<evidence type="ECO:0000256" key="3">
    <source>
        <dbReference type="ARBA" id="ARBA00022827"/>
    </source>
</evidence>
<dbReference type="InterPro" id="IPR050641">
    <property type="entry name" value="RIFMO-like"/>
</dbReference>
<dbReference type="InterPro" id="IPR036188">
    <property type="entry name" value="FAD/NAD-bd_sf"/>
</dbReference>
<sequence>MSISDKIPDVADIVVVGAGPVGLYLAAQLHEYSPKGTSIVIVDRSTGPSTLSKAIAVHARSLETLAFLGPQSTVARDMVMTPVNGDKGVIFGGPMLGDAASGPIASIAFPPADTAQSPYPFALVRVQSHTERILIADLERRGVRIAWDSGVTGLHVDEGSDATHPVTATLNNQHGIKCRYLVACDGGKSTVRSLLNIPFPGHTRSDMFWMADVRIRTRDGRTTTWGADPTSRVARPPTMSSSHGVILVFPLQTTATTNDAPLHRIVALGGDEQAAQWRDGTSGAVQDRVDKDTYIDKHTGAAAGVAPPTLAASSAVQ</sequence>
<evidence type="ECO:0000313" key="7">
    <source>
        <dbReference type="Proteomes" id="UP000054350"/>
    </source>
</evidence>
<dbReference type="GO" id="GO:0071949">
    <property type="term" value="F:FAD binding"/>
    <property type="evidence" value="ECO:0007669"/>
    <property type="project" value="InterPro"/>
</dbReference>
<dbReference type="Proteomes" id="UP000054350">
    <property type="component" value="Unassembled WGS sequence"/>
</dbReference>
<name>A0A0L0T3I8_ALLM3</name>
<dbReference type="Pfam" id="PF01494">
    <property type="entry name" value="FAD_binding_3"/>
    <property type="match status" value="1"/>
</dbReference>
<reference evidence="7" key="2">
    <citation type="submission" date="2009-11" db="EMBL/GenBank/DDBJ databases">
        <title>The Genome Sequence of Allomyces macrogynus strain ATCC 38327.</title>
        <authorList>
            <consortium name="The Broad Institute Genome Sequencing Platform"/>
            <person name="Russ C."/>
            <person name="Cuomo C."/>
            <person name="Shea T."/>
            <person name="Young S.K."/>
            <person name="Zeng Q."/>
            <person name="Koehrsen M."/>
            <person name="Haas B."/>
            <person name="Borodovsky M."/>
            <person name="Guigo R."/>
            <person name="Alvarado L."/>
            <person name="Berlin A."/>
            <person name="Borenstein D."/>
            <person name="Chen Z."/>
            <person name="Engels R."/>
            <person name="Freedman E."/>
            <person name="Gellesch M."/>
            <person name="Goldberg J."/>
            <person name="Griggs A."/>
            <person name="Gujja S."/>
            <person name="Heiman D."/>
            <person name="Hepburn T."/>
            <person name="Howarth C."/>
            <person name="Jen D."/>
            <person name="Larson L."/>
            <person name="Lewis B."/>
            <person name="Mehta T."/>
            <person name="Park D."/>
            <person name="Pearson M."/>
            <person name="Roberts A."/>
            <person name="Saif S."/>
            <person name="Shenoy N."/>
            <person name="Sisk P."/>
            <person name="Stolte C."/>
            <person name="Sykes S."/>
            <person name="Walk T."/>
            <person name="White J."/>
            <person name="Yandava C."/>
            <person name="Burger G."/>
            <person name="Gray M.W."/>
            <person name="Holland P.W.H."/>
            <person name="King N."/>
            <person name="Lang F.B.F."/>
            <person name="Roger A.J."/>
            <person name="Ruiz-Trillo I."/>
            <person name="Lander E."/>
            <person name="Nusbaum C."/>
        </authorList>
    </citation>
    <scope>NUCLEOTIDE SEQUENCE [LARGE SCALE GENOMIC DNA]</scope>
    <source>
        <strain evidence="7">ATCC 38327</strain>
    </source>
</reference>
<dbReference type="PRINTS" id="PR00420">
    <property type="entry name" value="RNGMNOXGNASE"/>
</dbReference>
<dbReference type="Gene3D" id="3.50.50.60">
    <property type="entry name" value="FAD/NAD(P)-binding domain"/>
    <property type="match status" value="1"/>
</dbReference>
<evidence type="ECO:0000259" key="5">
    <source>
        <dbReference type="Pfam" id="PF01494"/>
    </source>
</evidence>
<keyword evidence="7" id="KW-1185">Reference proteome</keyword>
<dbReference type="AlphaFoldDB" id="A0A0L0T3I8"/>
<reference evidence="6 7" key="1">
    <citation type="submission" date="2009-11" db="EMBL/GenBank/DDBJ databases">
        <title>Annotation of Allomyces macrogynus ATCC 38327.</title>
        <authorList>
            <consortium name="The Broad Institute Genome Sequencing Platform"/>
            <person name="Russ C."/>
            <person name="Cuomo C."/>
            <person name="Burger G."/>
            <person name="Gray M.W."/>
            <person name="Holland P.W.H."/>
            <person name="King N."/>
            <person name="Lang F.B.F."/>
            <person name="Roger A.J."/>
            <person name="Ruiz-Trillo I."/>
            <person name="Young S.K."/>
            <person name="Zeng Q."/>
            <person name="Gargeya S."/>
            <person name="Fitzgerald M."/>
            <person name="Haas B."/>
            <person name="Abouelleil A."/>
            <person name="Alvarado L."/>
            <person name="Arachchi H.M."/>
            <person name="Berlin A."/>
            <person name="Chapman S.B."/>
            <person name="Gearin G."/>
            <person name="Goldberg J."/>
            <person name="Griggs A."/>
            <person name="Gujja S."/>
            <person name="Hansen M."/>
            <person name="Heiman D."/>
            <person name="Howarth C."/>
            <person name="Larimer J."/>
            <person name="Lui A."/>
            <person name="MacDonald P.J.P."/>
            <person name="McCowen C."/>
            <person name="Montmayeur A."/>
            <person name="Murphy C."/>
            <person name="Neiman D."/>
            <person name="Pearson M."/>
            <person name="Priest M."/>
            <person name="Roberts A."/>
            <person name="Saif S."/>
            <person name="Shea T."/>
            <person name="Sisk P."/>
            <person name="Stolte C."/>
            <person name="Sykes S."/>
            <person name="Wortman J."/>
            <person name="Nusbaum C."/>
            <person name="Birren B."/>
        </authorList>
    </citation>
    <scope>NUCLEOTIDE SEQUENCE [LARGE SCALE GENOMIC DNA]</scope>
    <source>
        <strain evidence="6 7">ATCC 38327</strain>
    </source>
</reference>
<protein>
    <recommendedName>
        <fullName evidence="5">FAD-binding domain-containing protein</fullName>
    </recommendedName>
</protein>
<evidence type="ECO:0000256" key="4">
    <source>
        <dbReference type="ARBA" id="ARBA00023002"/>
    </source>
</evidence>
<evidence type="ECO:0000313" key="6">
    <source>
        <dbReference type="EMBL" id="KNE69255.1"/>
    </source>
</evidence>
<dbReference type="InterPro" id="IPR002938">
    <property type="entry name" value="FAD-bd"/>
</dbReference>
<dbReference type="PANTHER" id="PTHR43004:SF19">
    <property type="entry name" value="BINDING MONOOXYGENASE, PUTATIVE (JCVI)-RELATED"/>
    <property type="match status" value="1"/>
</dbReference>
<dbReference type="SUPFAM" id="SSF51905">
    <property type="entry name" value="FAD/NAD(P)-binding domain"/>
    <property type="match status" value="1"/>
</dbReference>
<dbReference type="VEuPathDB" id="FungiDB:AMAG_19894"/>
<keyword evidence="2" id="KW-0285">Flavoprotein</keyword>
<dbReference type="PANTHER" id="PTHR43004">
    <property type="entry name" value="TRK SYSTEM POTASSIUM UPTAKE PROTEIN"/>
    <property type="match status" value="1"/>
</dbReference>
<gene>
    <name evidence="6" type="ORF">AMAG_19894</name>
</gene>
<accession>A0A0L0T3I8</accession>
<proteinExistence type="predicted"/>
<dbReference type="eggNOG" id="KOG3855">
    <property type="taxonomic scope" value="Eukaryota"/>
</dbReference>